<reference evidence="1 2" key="1">
    <citation type="submission" date="2021-01" db="EMBL/GenBank/DDBJ databases">
        <title>Whole genome shotgun sequence of Actinoplanes palleronii NBRC 14916.</title>
        <authorList>
            <person name="Komaki H."/>
            <person name="Tamura T."/>
        </authorList>
    </citation>
    <scope>NUCLEOTIDE SEQUENCE [LARGE SCALE GENOMIC DNA]</scope>
    <source>
        <strain evidence="1 2">NBRC 14916</strain>
    </source>
</reference>
<dbReference type="InterPro" id="IPR036208">
    <property type="entry name" value="VHL_sf"/>
</dbReference>
<evidence type="ECO:0000313" key="2">
    <source>
        <dbReference type="Proteomes" id="UP000624709"/>
    </source>
</evidence>
<dbReference type="SUPFAM" id="SSF49468">
    <property type="entry name" value="VHL"/>
    <property type="match status" value="1"/>
</dbReference>
<dbReference type="Proteomes" id="UP000624709">
    <property type="component" value="Unassembled WGS sequence"/>
</dbReference>
<evidence type="ECO:0000313" key="1">
    <source>
        <dbReference type="EMBL" id="GIE71708.1"/>
    </source>
</evidence>
<sequence length="146" mass="15614">MDSAFRRDERDESMNMLARAATAAVGVIAGTAFGVCPASAATEPPRDPVPYLLVGVHRKLCGALASQQVDQTEILLSVANRSRKPAMLYWHNTSGGRESGQFIPANGTANYTTYRGHVWEVASGDGTCLSQYVIADDSTRSHIGLS</sequence>
<evidence type="ECO:0008006" key="3">
    <source>
        <dbReference type="Google" id="ProtNLM"/>
    </source>
</evidence>
<accession>A0ABQ4BM01</accession>
<gene>
    <name evidence="1" type="ORF">Apa02nite_078160</name>
</gene>
<comment type="caution">
    <text evidence="1">The sequence shown here is derived from an EMBL/GenBank/DDBJ whole genome shotgun (WGS) entry which is preliminary data.</text>
</comment>
<name>A0ABQ4BM01_9ACTN</name>
<protein>
    <recommendedName>
        <fullName evidence="3">von Hippel-Lindau disease tumour suppressor beta domain-containing protein</fullName>
    </recommendedName>
</protein>
<proteinExistence type="predicted"/>
<dbReference type="InterPro" id="IPR037140">
    <property type="entry name" value="VHL_beta_dom_sf"/>
</dbReference>
<dbReference type="EMBL" id="BOMS01000131">
    <property type="protein sequence ID" value="GIE71708.1"/>
    <property type="molecule type" value="Genomic_DNA"/>
</dbReference>
<keyword evidence="2" id="KW-1185">Reference proteome</keyword>
<dbReference type="Gene3D" id="2.60.40.780">
    <property type="entry name" value="von Hippel-Lindau disease tumour suppressor, beta domain"/>
    <property type="match status" value="1"/>
</dbReference>
<organism evidence="1 2">
    <name type="scientific">Actinoplanes palleronii</name>
    <dbReference type="NCBI Taxonomy" id="113570"/>
    <lineage>
        <taxon>Bacteria</taxon>
        <taxon>Bacillati</taxon>
        <taxon>Actinomycetota</taxon>
        <taxon>Actinomycetes</taxon>
        <taxon>Micromonosporales</taxon>
        <taxon>Micromonosporaceae</taxon>
        <taxon>Actinoplanes</taxon>
    </lineage>
</organism>